<dbReference type="PANTHER" id="PTHR33361:SF15">
    <property type="entry name" value="DUF885 FAMILY LIPOPROTEIN"/>
    <property type="match status" value="1"/>
</dbReference>
<dbReference type="EMBL" id="BNED01000005">
    <property type="protein sequence ID" value="GHI82380.1"/>
    <property type="molecule type" value="Genomic_DNA"/>
</dbReference>
<dbReference type="InterPro" id="IPR010281">
    <property type="entry name" value="DUF885"/>
</dbReference>
<sequence>MRRSLQSYATSEGWAHYCEEMALEAGFGDGDPRHTAAVARDALLRLTRLACVIGLHTGELTHPQAAARFEAEAHTPPALAAQQATRCLLDPQAGDYTRGKFAILDLRDQARRHWGPGFTHTRFHTALLNLGAPPLALLPALLGAGRR</sequence>
<accession>A0ABQ3TQW3</accession>
<dbReference type="PANTHER" id="PTHR33361">
    <property type="entry name" value="GLR0591 PROTEIN"/>
    <property type="match status" value="1"/>
</dbReference>
<dbReference type="RefSeq" id="WP_202203324.1">
    <property type="nucleotide sequence ID" value="NZ_BAAATO010000015.1"/>
</dbReference>
<protein>
    <submittedName>
        <fullName evidence="1">Uncharacterized protein</fullName>
    </submittedName>
</protein>
<organism evidence="1 2">
    <name type="scientific">Streptomyces spororaveus</name>
    <dbReference type="NCBI Taxonomy" id="284039"/>
    <lineage>
        <taxon>Bacteria</taxon>
        <taxon>Bacillati</taxon>
        <taxon>Actinomycetota</taxon>
        <taxon>Actinomycetes</taxon>
        <taxon>Kitasatosporales</taxon>
        <taxon>Streptomycetaceae</taxon>
        <taxon>Streptomyces</taxon>
    </lineage>
</organism>
<reference evidence="2" key="1">
    <citation type="submission" date="2023-07" db="EMBL/GenBank/DDBJ databases">
        <title>Whole genome shotgun sequence of Streptomyces spororaveus NBRC 15456.</title>
        <authorList>
            <person name="Komaki H."/>
            <person name="Tamura T."/>
        </authorList>
    </citation>
    <scope>NUCLEOTIDE SEQUENCE [LARGE SCALE GENOMIC DNA]</scope>
    <source>
        <strain evidence="2">NBRC 15456</strain>
    </source>
</reference>
<dbReference type="Proteomes" id="UP000608522">
    <property type="component" value="Unassembled WGS sequence"/>
</dbReference>
<gene>
    <name evidence="1" type="ORF">Sspor_79410</name>
</gene>
<evidence type="ECO:0000313" key="1">
    <source>
        <dbReference type="EMBL" id="GHI82380.1"/>
    </source>
</evidence>
<dbReference type="Pfam" id="PF05960">
    <property type="entry name" value="DUF885"/>
    <property type="match status" value="1"/>
</dbReference>
<evidence type="ECO:0000313" key="2">
    <source>
        <dbReference type="Proteomes" id="UP000608522"/>
    </source>
</evidence>
<comment type="caution">
    <text evidence="1">The sequence shown here is derived from an EMBL/GenBank/DDBJ whole genome shotgun (WGS) entry which is preliminary data.</text>
</comment>
<name>A0ABQ3TQW3_9ACTN</name>
<proteinExistence type="predicted"/>
<keyword evidence="2" id="KW-1185">Reference proteome</keyword>